<dbReference type="Gene3D" id="2.80.10.50">
    <property type="match status" value="2"/>
</dbReference>
<comment type="caution">
    <text evidence="1">The sequence shown here is derived from an EMBL/GenBank/DDBJ whole genome shotgun (WGS) entry which is preliminary data.</text>
</comment>
<evidence type="ECO:0000313" key="1">
    <source>
        <dbReference type="EMBL" id="RON17767.1"/>
    </source>
</evidence>
<dbReference type="EMBL" id="MOBM01000009">
    <property type="protein sequence ID" value="RON17767.1"/>
    <property type="molecule type" value="Genomic_DNA"/>
</dbReference>
<reference evidence="1 2" key="1">
    <citation type="submission" date="2016-10" db="EMBL/GenBank/DDBJ databases">
        <title>Comparative genome analysis of multiple Pseudomonas spp. focuses on biocontrol and plant growth promoting traits.</title>
        <authorList>
            <person name="Tao X.-Y."/>
            <person name="Taylor C.G."/>
        </authorList>
    </citation>
    <scope>NUCLEOTIDE SEQUENCE [LARGE SCALE GENOMIC DNA]</scope>
    <source>
        <strain evidence="1 2">36C6</strain>
    </source>
</reference>
<dbReference type="NCBIfam" id="TIGR02608">
    <property type="entry name" value="delta_60_rpt"/>
    <property type="match status" value="5"/>
</dbReference>
<accession>A0A423HX57</accession>
<organism evidence="1 2">
    <name type="scientific">Pseudomonas frederiksbergensis</name>
    <dbReference type="NCBI Taxonomy" id="104087"/>
    <lineage>
        <taxon>Bacteria</taxon>
        <taxon>Pseudomonadati</taxon>
        <taxon>Pseudomonadota</taxon>
        <taxon>Gammaproteobacteria</taxon>
        <taxon>Pseudomonadales</taxon>
        <taxon>Pseudomonadaceae</taxon>
        <taxon>Pseudomonas</taxon>
    </lineage>
</organism>
<gene>
    <name evidence="1" type="ORF">BK662_06255</name>
</gene>
<dbReference type="Proteomes" id="UP000284002">
    <property type="component" value="Unassembled WGS sequence"/>
</dbReference>
<evidence type="ECO:0008006" key="3">
    <source>
        <dbReference type="Google" id="ProtNLM"/>
    </source>
</evidence>
<proteinExistence type="predicted"/>
<dbReference type="AlphaFoldDB" id="A0A423HX57"/>
<dbReference type="Pfam" id="PF17164">
    <property type="entry name" value="DUF5122"/>
    <property type="match status" value="1"/>
</dbReference>
<evidence type="ECO:0000313" key="2">
    <source>
        <dbReference type="Proteomes" id="UP000284002"/>
    </source>
</evidence>
<sequence>MNQISGNAAAGSLDPSFGTGGVVALPNGARSIALLPNNKLIVLTGASLQEPITVAQLTEAGALDPSFGDGGMVEVSVTGYRMLVSHILVLRNGNYLIAGYESGTASTRKYVCQLLKNGQLDETFGEGGLATIRVPDIDAGQGVRFVSSPEQKLTTDAVYFAGEQIAVSEQNAKIYFCAHVHSEARGFEGVLFRLNSDGSSDTGFNDRGYVVISPDGGSSIRLTSLTAQGDGVLVSGGFRGTTGSREVAFLKRYDQRGNIDSSFGVGGTVLIPNGIDGRTSIINSVELNDSGLIVASGESGKTGEKEGLLTVLNPNGGFNLIFNQGQPLYADFLPNLFFSTSVFQHSGKIIVSGSGGDGYVVAARYDFFGDLDPTFGGKGWVVHDSIVALGVESSELTADNKIVVLGNRSLQKSAVRYLG</sequence>
<dbReference type="RefSeq" id="WP_185047089.1">
    <property type="nucleotide sequence ID" value="NZ_MOBM01000009.1"/>
</dbReference>
<name>A0A423HX57_9PSED</name>
<dbReference type="SUPFAM" id="SSF69322">
    <property type="entry name" value="Tricorn protease domain 2"/>
    <property type="match status" value="1"/>
</dbReference>
<protein>
    <recommendedName>
        <fullName evidence="3">Delta-60 repeat domain-containing protein</fullName>
    </recommendedName>
</protein>
<dbReference type="InterPro" id="IPR013431">
    <property type="entry name" value="Delta_60_rpt"/>
</dbReference>